<proteinExistence type="predicted"/>
<dbReference type="AlphaFoldDB" id="A0A7C9NQY3"/>
<reference evidence="2 3" key="1">
    <citation type="submission" date="2020-01" db="EMBL/GenBank/DDBJ databases">
        <title>Whole genome sequencing of Halomonas alkaliphila strain LS44.</title>
        <authorList>
            <person name="Kumar S."/>
            <person name="Paul D."/>
            <person name="Shouche Y."/>
            <person name="Suryavanshi M.V."/>
        </authorList>
    </citation>
    <scope>NUCLEOTIDE SEQUENCE [LARGE SCALE GENOMIC DNA]</scope>
    <source>
        <strain evidence="2 3">LS44</strain>
    </source>
</reference>
<dbReference type="Pfam" id="PF13444">
    <property type="entry name" value="Acetyltransf_5"/>
    <property type="match status" value="1"/>
</dbReference>
<dbReference type="NCBIfam" id="TIGR03694">
    <property type="entry name" value="exosort_acyl"/>
    <property type="match status" value="1"/>
</dbReference>
<dbReference type="RefSeq" id="WP_162218635.1">
    <property type="nucleotide sequence ID" value="NZ_JAAEHK010000011.1"/>
</dbReference>
<gene>
    <name evidence="2" type="ORF">GPL32_09565</name>
</gene>
<feature type="transmembrane region" description="Helical" evidence="1">
    <location>
        <begin position="172"/>
        <end position="190"/>
    </location>
</feature>
<evidence type="ECO:0000313" key="2">
    <source>
        <dbReference type="EMBL" id="NDL70747.1"/>
    </source>
</evidence>
<dbReference type="Proteomes" id="UP000480312">
    <property type="component" value="Unassembled WGS sequence"/>
</dbReference>
<keyword evidence="1" id="KW-1133">Transmembrane helix</keyword>
<dbReference type="InterPro" id="IPR016181">
    <property type="entry name" value="Acyl_CoA_acyltransferase"/>
</dbReference>
<keyword evidence="1" id="KW-0472">Membrane</keyword>
<dbReference type="Gene3D" id="3.40.630.30">
    <property type="match status" value="1"/>
</dbReference>
<keyword evidence="2" id="KW-0012">Acyltransferase</keyword>
<sequence>MLVANSLNTHEFDDLRHQRGVTDKLIDEYRFFIATTNEEKQRAFRLRHDVFLKEFNYEMHEDESKVYESDTYDNYSVHCLIEHKRSGMLAGCVRLVMPTNESPTSPDHLPVQDKGAQLLNHPTLTPSKLPKLETCEVSRLAISKRFRTRKSATPEEAAGEGIVFFSQDEAKTFSLIALGLFLCTYSIVGLTHRRHVFAMMEPRLPRLLAISGFRFTNVSAPIVYHGIRHAYYIDYHVAEQEMSERLYPLYEHIVKTLNPQVAHVPLFLN</sequence>
<dbReference type="GO" id="GO:0016746">
    <property type="term" value="F:acyltransferase activity"/>
    <property type="evidence" value="ECO:0007669"/>
    <property type="project" value="UniProtKB-KW"/>
</dbReference>
<evidence type="ECO:0000313" key="3">
    <source>
        <dbReference type="Proteomes" id="UP000480312"/>
    </source>
</evidence>
<dbReference type="InterPro" id="IPR022484">
    <property type="entry name" value="PEP-CTERM/exosrtase_acylTfrase"/>
</dbReference>
<evidence type="ECO:0000256" key="1">
    <source>
        <dbReference type="SAM" id="Phobius"/>
    </source>
</evidence>
<accession>A0A7C9NQY3</accession>
<name>A0A7C9NQY3_9GAMM</name>
<comment type="caution">
    <text evidence="2">The sequence shown here is derived from an EMBL/GenBank/DDBJ whole genome shotgun (WGS) entry which is preliminary data.</text>
</comment>
<protein>
    <submittedName>
        <fullName evidence="2">PEP-CTERM/exosortase system-associated acyltransferase</fullName>
    </submittedName>
</protein>
<dbReference type="OrthoDB" id="582214at2"/>
<dbReference type="SUPFAM" id="SSF55729">
    <property type="entry name" value="Acyl-CoA N-acyltransferases (Nat)"/>
    <property type="match status" value="1"/>
</dbReference>
<keyword evidence="1" id="KW-0812">Transmembrane</keyword>
<organism evidence="2 3">
    <name type="scientific">Vreelandella alkaliphila</name>
    <dbReference type="NCBI Taxonomy" id="272774"/>
    <lineage>
        <taxon>Bacteria</taxon>
        <taxon>Pseudomonadati</taxon>
        <taxon>Pseudomonadota</taxon>
        <taxon>Gammaproteobacteria</taxon>
        <taxon>Oceanospirillales</taxon>
        <taxon>Halomonadaceae</taxon>
        <taxon>Vreelandella</taxon>
    </lineage>
</organism>
<keyword evidence="2" id="KW-0808">Transferase</keyword>
<dbReference type="EMBL" id="JAAEHK010000011">
    <property type="protein sequence ID" value="NDL70747.1"/>
    <property type="molecule type" value="Genomic_DNA"/>
</dbReference>